<reference evidence="2 3" key="1">
    <citation type="submission" date="2019-03" db="EMBL/GenBank/DDBJ databases">
        <title>Genomic Encyclopedia of Type Strains, Phase IV (KMG-IV): sequencing the most valuable type-strain genomes for metagenomic binning, comparative biology and taxonomic classification.</title>
        <authorList>
            <person name="Goeker M."/>
        </authorList>
    </citation>
    <scope>NUCLEOTIDE SEQUENCE [LARGE SCALE GENOMIC DNA]</scope>
    <source>
        <strain evidence="2 3">DSM 24176</strain>
    </source>
</reference>
<feature type="transmembrane region" description="Helical" evidence="1">
    <location>
        <begin position="34"/>
        <end position="52"/>
    </location>
</feature>
<keyword evidence="1" id="KW-0812">Transmembrane</keyword>
<keyword evidence="3" id="KW-1185">Reference proteome</keyword>
<evidence type="ECO:0000256" key="1">
    <source>
        <dbReference type="SAM" id="Phobius"/>
    </source>
</evidence>
<feature type="transmembrane region" description="Helical" evidence="1">
    <location>
        <begin position="144"/>
        <end position="172"/>
    </location>
</feature>
<protein>
    <submittedName>
        <fullName evidence="2">ABC-2 type transport system permease protein</fullName>
    </submittedName>
</protein>
<dbReference type="RefSeq" id="WP_132281903.1">
    <property type="nucleotide sequence ID" value="NZ_SMGQ01000011.1"/>
</dbReference>
<name>A0A4R1MZR0_9FIRM</name>
<keyword evidence="1" id="KW-1133">Transmembrane helix</keyword>
<feature type="transmembrane region" description="Helical" evidence="1">
    <location>
        <begin position="469"/>
        <end position="486"/>
    </location>
</feature>
<dbReference type="Proteomes" id="UP000294545">
    <property type="component" value="Unassembled WGS sequence"/>
</dbReference>
<evidence type="ECO:0000313" key="2">
    <source>
        <dbReference type="EMBL" id="TCK98776.1"/>
    </source>
</evidence>
<keyword evidence="1" id="KW-0472">Membrane</keyword>
<feature type="transmembrane region" description="Helical" evidence="1">
    <location>
        <begin position="64"/>
        <end position="84"/>
    </location>
</feature>
<feature type="transmembrane region" description="Helical" evidence="1">
    <location>
        <begin position="393"/>
        <end position="416"/>
    </location>
</feature>
<feature type="transmembrane region" description="Helical" evidence="1">
    <location>
        <begin position="351"/>
        <end position="372"/>
    </location>
</feature>
<gene>
    <name evidence="2" type="ORF">EDC19_1211</name>
</gene>
<dbReference type="AlphaFoldDB" id="A0A4R1MZR0"/>
<proteinExistence type="predicted"/>
<feature type="transmembrane region" description="Helical" evidence="1">
    <location>
        <begin position="244"/>
        <end position="262"/>
    </location>
</feature>
<accession>A0A4R1MZR0</accession>
<dbReference type="EMBL" id="SMGQ01000011">
    <property type="protein sequence ID" value="TCK98776.1"/>
    <property type="molecule type" value="Genomic_DNA"/>
</dbReference>
<feature type="transmembrane region" description="Helical" evidence="1">
    <location>
        <begin position="428"/>
        <end position="449"/>
    </location>
</feature>
<sequence>MTEKTWTLFKVELINSFNINHLSLKEKSNPGAKITFVGICLISLVLLGYNYLTANTLYQLGETSLIPTYMISVSSIVMLFITLLRANGTIFGSKDFQSLSSLPINDREIIVSKLLYLYTFSLVLSLLFVIPGNLIWIIHAKPTVLMVVSNFLVVILNPLIPVCLSAFLGIFIYQMTSKLKNPNLIAVLLSLLLFGGVFSYIMIHSNNAMDIHNIGSVLYEQLNYLYVPSLLAIYSTEGFSILNHMIYIFIAIALLFVFIHYAHKNYRIINFRLLASTGNTSKQTSIQVNTPLVSLYKNEMIRLFNSYTYLLNTTLGSIVLLVFSMVFLVFGTKLFTDTMGLPFSISQIQSLYPLVIAAMIAISTPASCALSMEGHKIWVLKSLPIPTKTIVNAKLFCSFSIHFPMIGLSLLAYILHFSPSLNETILCFLVPFAYSIFVCTFGLFVNFLFPKFDWSNETYVVKQSPSVMINGLIGMVTIIVPIQLTLFNIIPVIPTLYSMIILLLLISVILYKKMALRNLP</sequence>
<feature type="transmembrane region" description="Helical" evidence="1">
    <location>
        <begin position="115"/>
        <end position="138"/>
    </location>
</feature>
<feature type="transmembrane region" description="Helical" evidence="1">
    <location>
        <begin position="184"/>
        <end position="203"/>
    </location>
</feature>
<feature type="transmembrane region" description="Helical" evidence="1">
    <location>
        <begin position="492"/>
        <end position="511"/>
    </location>
</feature>
<dbReference type="OrthoDB" id="138672at2"/>
<feature type="transmembrane region" description="Helical" evidence="1">
    <location>
        <begin position="309"/>
        <end position="331"/>
    </location>
</feature>
<organism evidence="2 3">
    <name type="scientific">Natranaerovirga hydrolytica</name>
    <dbReference type="NCBI Taxonomy" id="680378"/>
    <lineage>
        <taxon>Bacteria</taxon>
        <taxon>Bacillati</taxon>
        <taxon>Bacillota</taxon>
        <taxon>Clostridia</taxon>
        <taxon>Lachnospirales</taxon>
        <taxon>Natranaerovirgaceae</taxon>
        <taxon>Natranaerovirga</taxon>
    </lineage>
</organism>
<comment type="caution">
    <text evidence="2">The sequence shown here is derived from an EMBL/GenBank/DDBJ whole genome shotgun (WGS) entry which is preliminary data.</text>
</comment>
<evidence type="ECO:0000313" key="3">
    <source>
        <dbReference type="Proteomes" id="UP000294545"/>
    </source>
</evidence>